<dbReference type="UniPathway" id="UPA00646">
    <property type="reaction ID" value="UER00699"/>
</dbReference>
<name>A0A520KWF5_9EURY</name>
<dbReference type="InterPro" id="IPR022679">
    <property type="entry name" value="Me_CoM_Rdtase_bsu_C"/>
</dbReference>
<comment type="similarity">
    <text evidence="3">Belongs to the methyl-coenzyme M reductase beta subunit family.</text>
</comment>
<sequence length="444" mass="47417">MVKYEEKIDLYSDRGNLVEEGVPLEAISPLVNPTIKKIINLTKRTVAINLAGVEKALETGKLGGKVNKIRSRTMKLDVVGNAEKIAEKVKQMAQVREGDDTVVEVLGDGKLLLLQVPTARIDAGGEYVAGMTTAAGATTQTLVEIFNIDMFDAPYVKAALWGSYPHTMAMDGANISSMLNIPQNDEGLGYALRNIGVNHYVAITNKNAMNAVALASIFEETAMFEMGNCIGPFERHQLLGFAYQGLNANNLVYDLVKANGKTGTTGSIVQDIVQRAVEDGVIQTDQKLPSGFQLFTTDDIPLWNAYTAAGLIAAVMVNQGAARAAQGVSSTMVYYDDLIERATGLPGCDFGRVEGTGVGMSFFSHSIYGGGGPGIFNGNHIVTRHAAGFAIPAVTAAMALDAGTQMFSPEATSKMIGDTYGRIPEFREPIKYVAEGAKEVKDSL</sequence>
<feature type="domain" description="Methyl-coenzyme M reductase beta subunit C-terminal" evidence="9">
    <location>
        <begin position="189"/>
        <end position="437"/>
    </location>
</feature>
<evidence type="ECO:0000313" key="12">
    <source>
        <dbReference type="Proteomes" id="UP000320766"/>
    </source>
</evidence>
<dbReference type="Gene3D" id="3.30.70.470">
    <property type="match status" value="1"/>
</dbReference>
<comment type="subunit">
    <text evidence="4">MCR is a hexamer of two alpha, two beta, and two gamma chains, forming a dimer of heterotrimers.</text>
</comment>
<dbReference type="EMBL" id="RXIL01000087">
    <property type="protein sequence ID" value="RZN69080.1"/>
    <property type="molecule type" value="Genomic_DNA"/>
</dbReference>
<evidence type="ECO:0000259" key="10">
    <source>
        <dbReference type="Pfam" id="PF02783"/>
    </source>
</evidence>
<dbReference type="SUPFAM" id="SSF48081">
    <property type="entry name" value="Methyl-coenzyme M reductase alpha and beta chain C-terminal domain"/>
    <property type="match status" value="1"/>
</dbReference>
<evidence type="ECO:0000256" key="5">
    <source>
        <dbReference type="ARBA" id="ARBA00022679"/>
    </source>
</evidence>
<evidence type="ECO:0000256" key="1">
    <source>
        <dbReference type="ARBA" id="ARBA00001952"/>
    </source>
</evidence>
<dbReference type="InterPro" id="IPR003179">
    <property type="entry name" value="Me_CoM_Rdtase_bsu"/>
</dbReference>
<accession>A0A520KWF5</accession>
<gene>
    <name evidence="11" type="primary">mcrB</name>
    <name evidence="11" type="ORF">EF807_04945</name>
</gene>
<dbReference type="Proteomes" id="UP000320766">
    <property type="component" value="Unassembled WGS sequence"/>
</dbReference>
<reference evidence="11 12" key="1">
    <citation type="journal article" date="2019" name="Nat. Microbiol.">
        <title>Wide diversity of methane and short-chain alkane metabolisms in uncultured archaea.</title>
        <authorList>
            <person name="Borrel G."/>
            <person name="Adam P.S."/>
            <person name="McKay L.J."/>
            <person name="Chen L.X."/>
            <person name="Sierra-Garcia I.N."/>
            <person name="Sieber C.M."/>
            <person name="Letourneur Q."/>
            <person name="Ghozlane A."/>
            <person name="Andersen G.L."/>
            <person name="Li W.J."/>
            <person name="Hallam S.J."/>
            <person name="Muyzer G."/>
            <person name="de Oliveira V.M."/>
            <person name="Inskeep W.P."/>
            <person name="Banfield J.F."/>
            <person name="Gribaldo S."/>
        </authorList>
    </citation>
    <scope>NUCLEOTIDE SEQUENCE [LARGE SCALE GENOMIC DNA]</scope>
    <source>
        <strain evidence="11">NM1b</strain>
    </source>
</reference>
<dbReference type="Pfam" id="PF02783">
    <property type="entry name" value="MCR_beta_N"/>
    <property type="match status" value="1"/>
</dbReference>
<dbReference type="EC" id="2.8.4.1" evidence="8"/>
<comment type="catalytic activity">
    <reaction evidence="7">
        <text>coenzyme B + methyl-coenzyme M = methane + coenzyme M-coenzyme B heterodisulfide</text>
        <dbReference type="Rhea" id="RHEA:12532"/>
        <dbReference type="ChEBI" id="CHEBI:16183"/>
        <dbReference type="ChEBI" id="CHEBI:58286"/>
        <dbReference type="ChEBI" id="CHEBI:58411"/>
        <dbReference type="ChEBI" id="CHEBI:58596"/>
        <dbReference type="EC" id="2.8.4.1"/>
    </reaction>
    <physiologicalReaction direction="left-to-right" evidence="7">
        <dbReference type="Rhea" id="RHEA:12533"/>
    </physiologicalReaction>
</comment>
<dbReference type="SUPFAM" id="SSF55088">
    <property type="entry name" value="Methyl-coenzyme M reductase subunits"/>
    <property type="match status" value="1"/>
</dbReference>
<dbReference type="InterPro" id="IPR015823">
    <property type="entry name" value="Me_CoM_Rdtase_asu_N_sub2"/>
</dbReference>
<dbReference type="GO" id="GO:0050524">
    <property type="term" value="F:coenzyme-B sulfoethylthiotransferase activity"/>
    <property type="evidence" value="ECO:0007669"/>
    <property type="project" value="UniProtKB-UniRule"/>
</dbReference>
<dbReference type="Gene3D" id="1.20.840.10">
    <property type="entry name" value="Methyl-coenzyme M reductase, alpha/beta subunit, C-terminal"/>
    <property type="match status" value="1"/>
</dbReference>
<keyword evidence="5 8" id="KW-0808">Transferase</keyword>
<dbReference type="InterPro" id="IPR009024">
    <property type="entry name" value="Me_CoM_Rdtase_Fd-like_fold"/>
</dbReference>
<evidence type="ECO:0000256" key="7">
    <source>
        <dbReference type="ARBA" id="ARBA00047772"/>
    </source>
</evidence>
<dbReference type="AlphaFoldDB" id="A0A520KWF5"/>
<dbReference type="NCBIfam" id="TIGR03257">
    <property type="entry name" value="met_CoM_red_bet"/>
    <property type="match status" value="1"/>
</dbReference>
<comment type="subunit">
    <text evidence="8">Hexamer of two alpha, two beta, and two gamma chains.</text>
</comment>
<organism evidence="11 12">
    <name type="scientific">Candidatus Methanolliviera hydrocarbonicum</name>
    <dbReference type="NCBI Taxonomy" id="2491085"/>
    <lineage>
        <taxon>Archaea</taxon>
        <taxon>Methanobacteriati</taxon>
        <taxon>Methanobacteriota</taxon>
        <taxon>Candidatus Methanoliparia</taxon>
        <taxon>Candidatus Methanoliparales</taxon>
        <taxon>Candidatus Methanollivieraceae</taxon>
        <taxon>Candidatus Methanolliviera</taxon>
    </lineage>
</organism>
<proteinExistence type="inferred from homology"/>
<dbReference type="PIRSF" id="PIRSF000263">
    <property type="entry name" value="Meth_CoM_rd_beta"/>
    <property type="match status" value="1"/>
</dbReference>
<evidence type="ECO:0000256" key="2">
    <source>
        <dbReference type="ARBA" id="ARBA00005149"/>
    </source>
</evidence>
<dbReference type="InterPro" id="IPR008924">
    <property type="entry name" value="Me_CoM_Rdtase_asu/bsu_C"/>
</dbReference>
<feature type="domain" description="Methyl-coenzyme M reductase beta subunit N-terminal" evidence="10">
    <location>
        <begin position="7"/>
        <end position="187"/>
    </location>
</feature>
<keyword evidence="6 8" id="KW-0484">Methanogenesis</keyword>
<dbReference type="GO" id="GO:0015948">
    <property type="term" value="P:methanogenesis"/>
    <property type="evidence" value="ECO:0007669"/>
    <property type="project" value="UniProtKB-UniRule"/>
</dbReference>
<dbReference type="Pfam" id="PF02241">
    <property type="entry name" value="MCR_beta"/>
    <property type="match status" value="1"/>
</dbReference>
<evidence type="ECO:0000313" key="11">
    <source>
        <dbReference type="EMBL" id="RZN69080.1"/>
    </source>
</evidence>
<evidence type="ECO:0000259" key="9">
    <source>
        <dbReference type="Pfam" id="PF02241"/>
    </source>
</evidence>
<comment type="caution">
    <text evidence="11">The sequence shown here is derived from an EMBL/GenBank/DDBJ whole genome shotgun (WGS) entry which is preliminary data.</text>
</comment>
<evidence type="ECO:0000256" key="3">
    <source>
        <dbReference type="ARBA" id="ARBA00010675"/>
    </source>
</evidence>
<comment type="pathway">
    <text evidence="2 8">One-carbon metabolism; methyl-coenzyme M reduction; methane from methyl-coenzyme M: step 1/1.</text>
</comment>
<dbReference type="InterPro" id="IPR022680">
    <property type="entry name" value="Me_CoM_Rdtase_bsu_N"/>
</dbReference>
<evidence type="ECO:0000256" key="6">
    <source>
        <dbReference type="ARBA" id="ARBA00022994"/>
    </source>
</evidence>
<protein>
    <recommendedName>
        <fullName evidence="8">Methyl-coenzyme M reductase subunit beta</fullName>
        <ecNumber evidence="8">2.8.4.1</ecNumber>
    </recommendedName>
    <alternativeName>
        <fullName evidence="8">Coenzyme-B sulfoethylthiotransferase beta</fullName>
    </alternativeName>
</protein>
<comment type="cofactor">
    <cofactor evidence="1">
        <name>coenzyme F430</name>
        <dbReference type="ChEBI" id="CHEBI:60540"/>
    </cofactor>
</comment>
<evidence type="ECO:0000256" key="8">
    <source>
        <dbReference type="PIRNR" id="PIRNR000263"/>
    </source>
</evidence>
<evidence type="ECO:0000256" key="4">
    <source>
        <dbReference type="ARBA" id="ARBA00011155"/>
    </source>
</evidence>